<keyword evidence="5" id="KW-0547">Nucleotide-binding</keyword>
<dbReference type="SUPFAM" id="SSF52540">
    <property type="entry name" value="P-loop containing nucleoside triphosphate hydrolases"/>
    <property type="match status" value="1"/>
</dbReference>
<evidence type="ECO:0000256" key="10">
    <source>
        <dbReference type="ARBA" id="ARBA00023170"/>
    </source>
</evidence>
<dbReference type="PANTHER" id="PTHR11711">
    <property type="entry name" value="ADP RIBOSYLATION FACTOR-RELATED"/>
    <property type="match status" value="1"/>
</dbReference>
<evidence type="ECO:0000256" key="5">
    <source>
        <dbReference type="ARBA" id="ARBA00022741"/>
    </source>
</evidence>
<evidence type="ECO:0000313" key="12">
    <source>
        <dbReference type="EMBL" id="CDP35912.1"/>
    </source>
</evidence>
<organism evidence="12">
    <name type="scientific">Blastobotrys adeninivorans</name>
    <name type="common">Yeast</name>
    <name type="synonym">Arxula adeninivorans</name>
    <dbReference type="NCBI Taxonomy" id="409370"/>
    <lineage>
        <taxon>Eukaryota</taxon>
        <taxon>Fungi</taxon>
        <taxon>Dikarya</taxon>
        <taxon>Ascomycota</taxon>
        <taxon>Saccharomycotina</taxon>
        <taxon>Dipodascomycetes</taxon>
        <taxon>Dipodascales</taxon>
        <taxon>Trichomonascaceae</taxon>
        <taxon>Blastobotrys</taxon>
    </lineage>
</organism>
<dbReference type="Gene3D" id="3.40.50.300">
    <property type="entry name" value="P-loop containing nucleotide triphosphate hydrolases"/>
    <property type="match status" value="1"/>
</dbReference>
<keyword evidence="4 11" id="KW-0812">Transmembrane</keyword>
<reference evidence="12" key="2">
    <citation type="submission" date="2014-06" db="EMBL/GenBank/DDBJ databases">
        <title>The complete genome of Blastobotrys (Arxula) adeninivorans LS3 - a yeast of biotechnological interest.</title>
        <authorList>
            <person name="Kunze G."/>
            <person name="Gaillardin C."/>
            <person name="Czernicka M."/>
            <person name="Durrens P."/>
            <person name="Martin T."/>
            <person name="Boer E."/>
            <person name="Gabaldon T."/>
            <person name="Cruz J."/>
            <person name="Talla E."/>
            <person name="Marck C."/>
            <person name="Goffeau A."/>
            <person name="Barbe V."/>
            <person name="Baret P."/>
            <person name="Baronian K."/>
            <person name="Beier S."/>
            <person name="Bleykasten C."/>
            <person name="Bode R."/>
            <person name="Casaregola S."/>
            <person name="Despons L."/>
            <person name="Fairhead C."/>
            <person name="Giersberg M."/>
            <person name="Gierski P."/>
            <person name="Hahnel U."/>
            <person name="Hartmann A."/>
            <person name="Jankowska D."/>
            <person name="Jubin C."/>
            <person name="Jung P."/>
            <person name="Lafontaine I."/>
            <person name="Leh-Louis V."/>
            <person name="Lemaire M."/>
            <person name="Marcet-Houben M."/>
            <person name="Mascher M."/>
            <person name="Morel G."/>
            <person name="Richard G.-F."/>
            <person name="Riechen J."/>
            <person name="Sacerdot C."/>
            <person name="Sarkar A."/>
            <person name="Savel G."/>
            <person name="Schacherer J."/>
            <person name="Sherman D."/>
            <person name="Straub M.-L."/>
            <person name="Stein N."/>
            <person name="Thierry A."/>
            <person name="Trautwein-Schult A."/>
            <person name="Westhof E."/>
            <person name="Worch S."/>
            <person name="Dujon B."/>
            <person name="Souciet J.-L."/>
            <person name="Wincker P."/>
            <person name="Scholz U."/>
            <person name="Neuveglise N."/>
        </authorList>
    </citation>
    <scope>NUCLEOTIDE SEQUENCE</scope>
    <source>
        <strain evidence="12">LS3</strain>
    </source>
</reference>
<keyword evidence="7 11" id="KW-1133">Transmembrane helix</keyword>
<dbReference type="GO" id="GO:0005789">
    <property type="term" value="C:endoplasmic reticulum membrane"/>
    <property type="evidence" value="ECO:0007669"/>
    <property type="project" value="UniProtKB-SubCell"/>
</dbReference>
<dbReference type="AlphaFoldDB" id="A0A060TAI6"/>
<reference evidence="12" key="1">
    <citation type="submission" date="2014-02" db="EMBL/GenBank/DDBJ databases">
        <authorList>
            <person name="Genoscope - CEA"/>
        </authorList>
    </citation>
    <scope>NUCLEOTIDE SEQUENCE</scope>
    <source>
        <strain evidence="12">LS3</strain>
    </source>
</reference>
<keyword evidence="9 11" id="KW-0472">Membrane</keyword>
<dbReference type="InterPro" id="IPR027417">
    <property type="entry name" value="P-loop_NTPase"/>
</dbReference>
<evidence type="ECO:0000256" key="4">
    <source>
        <dbReference type="ARBA" id="ARBA00022692"/>
    </source>
</evidence>
<proteinExistence type="inferred from homology"/>
<evidence type="ECO:0000256" key="11">
    <source>
        <dbReference type="SAM" id="Phobius"/>
    </source>
</evidence>
<feature type="transmembrane region" description="Helical" evidence="11">
    <location>
        <begin position="6"/>
        <end position="29"/>
    </location>
</feature>
<evidence type="ECO:0000256" key="9">
    <source>
        <dbReference type="ARBA" id="ARBA00023136"/>
    </source>
</evidence>
<comment type="similarity">
    <text evidence="2">Belongs to the SRP receptor beta subunit family.</text>
</comment>
<evidence type="ECO:0000256" key="2">
    <source>
        <dbReference type="ARBA" id="ARBA00005619"/>
    </source>
</evidence>
<dbReference type="InterPro" id="IPR024156">
    <property type="entry name" value="Small_GTPase_ARF"/>
</dbReference>
<comment type="subcellular location">
    <subcellularLocation>
        <location evidence="1">Endoplasmic reticulum membrane</location>
        <topology evidence="1">Single-pass membrane protein</topology>
    </subcellularLocation>
</comment>
<keyword evidence="8" id="KW-0342">GTP-binding</keyword>
<gene>
    <name evidence="12" type="ORF">GNLVRS02_ARAD1B00616g</name>
</gene>
<accession>A0A060TAI6</accession>
<evidence type="ECO:0000256" key="3">
    <source>
        <dbReference type="ARBA" id="ARBA00020256"/>
    </source>
</evidence>
<evidence type="ECO:0000256" key="1">
    <source>
        <dbReference type="ARBA" id="ARBA00004389"/>
    </source>
</evidence>
<dbReference type="EMBL" id="HG937692">
    <property type="protein sequence ID" value="CDP35912.1"/>
    <property type="molecule type" value="Genomic_DNA"/>
</dbReference>
<name>A0A060TAI6_BLAAD</name>
<keyword evidence="6" id="KW-0256">Endoplasmic reticulum</keyword>
<protein>
    <recommendedName>
        <fullName evidence="3">Signal recognition particle receptor subunit beta</fullName>
    </recommendedName>
</protein>
<evidence type="ECO:0000256" key="7">
    <source>
        <dbReference type="ARBA" id="ARBA00022989"/>
    </source>
</evidence>
<evidence type="ECO:0000256" key="8">
    <source>
        <dbReference type="ARBA" id="ARBA00023134"/>
    </source>
</evidence>
<sequence>MEPLYIYSAIIGLIILGIVLTLVNTGAFASKTSKKTTFLLVGPSGSGKTSLFMKWATGKLSDTVTSTTTNTFEELKVPFDGGLDETVETVRIVDIPGHSKLRSHVQKALEDYDNAIRGIVFVIDSAAGAQAISQAASFLYWLLQKVEKKAGGIAILVAANKGDVFNALPVTKLRDTLEKEIDALRSARSKGVGDVDLNEDDEDGSWIGLEGQFHFKDLESEFAVMDGSVTASRTSKWDNWVQQHALNE</sequence>
<dbReference type="GO" id="GO:0005525">
    <property type="term" value="F:GTP binding"/>
    <property type="evidence" value="ECO:0007669"/>
    <property type="project" value="UniProtKB-KW"/>
</dbReference>
<evidence type="ECO:0000256" key="6">
    <source>
        <dbReference type="ARBA" id="ARBA00022824"/>
    </source>
</evidence>
<dbReference type="PhylomeDB" id="A0A060TAI6"/>
<dbReference type="InterPro" id="IPR019009">
    <property type="entry name" value="SRP_receptor_beta_su"/>
</dbReference>
<dbReference type="Pfam" id="PF09439">
    <property type="entry name" value="SRPRB"/>
    <property type="match status" value="1"/>
</dbReference>
<keyword evidence="10" id="KW-0675">Receptor</keyword>